<feature type="transmembrane region" description="Helical" evidence="1">
    <location>
        <begin position="22"/>
        <end position="41"/>
    </location>
</feature>
<keyword evidence="1" id="KW-0812">Transmembrane</keyword>
<evidence type="ECO:0000313" key="3">
    <source>
        <dbReference type="Proteomes" id="UP000029385"/>
    </source>
</evidence>
<feature type="transmembrane region" description="Helical" evidence="1">
    <location>
        <begin position="48"/>
        <end position="67"/>
    </location>
</feature>
<keyword evidence="1" id="KW-1133">Transmembrane helix</keyword>
<name>A0A091AQR3_9GAMM</name>
<keyword evidence="1" id="KW-0472">Membrane</keyword>
<gene>
    <name evidence="2" type="ORF">N789_12730</name>
</gene>
<dbReference type="PATRIC" id="fig|1121015.4.peg.2015"/>
<feature type="transmembrane region" description="Helical" evidence="1">
    <location>
        <begin position="129"/>
        <end position="147"/>
    </location>
</feature>
<accession>A0A091AQR3</accession>
<protein>
    <recommendedName>
        <fullName evidence="4">Membrane protein YGL010W</fullName>
    </recommendedName>
</protein>
<dbReference type="eggNOG" id="COG4539">
    <property type="taxonomic scope" value="Bacteria"/>
</dbReference>
<sequence>MRSADSLLDQYASDHQNASNQWIHLICVPAILWSVTALLWCIPVPTSYFNPGTWCGLAMFAAFSYYWQLSKNLAIGSLLCFVAIGFLNRWIMDHYGLRLLLQLGISVFIVAWIGQFIGHKIEGKRPSFFTDLVYLLIGPMWTLDKLYRRIGIGR</sequence>
<dbReference type="Pfam" id="PF06127">
    <property type="entry name" value="Mpo1-like"/>
    <property type="match status" value="1"/>
</dbReference>
<evidence type="ECO:0000313" key="2">
    <source>
        <dbReference type="EMBL" id="KFN42498.1"/>
    </source>
</evidence>
<evidence type="ECO:0000256" key="1">
    <source>
        <dbReference type="SAM" id="Phobius"/>
    </source>
</evidence>
<dbReference type="EMBL" id="AVCI01000009">
    <property type="protein sequence ID" value="KFN42498.1"/>
    <property type="molecule type" value="Genomic_DNA"/>
</dbReference>
<proteinExistence type="predicted"/>
<dbReference type="STRING" id="1121015.GCA_000420545_02588"/>
<dbReference type="InterPro" id="IPR009305">
    <property type="entry name" value="Mpo1-like"/>
</dbReference>
<reference evidence="2 3" key="1">
    <citation type="submission" date="2013-09" db="EMBL/GenBank/DDBJ databases">
        <title>Genome sequencing of Arenimonas oryziterrae.</title>
        <authorList>
            <person name="Chen F."/>
            <person name="Wang G."/>
        </authorList>
    </citation>
    <scope>NUCLEOTIDE SEQUENCE [LARGE SCALE GENOMIC DNA]</scope>
    <source>
        <strain evidence="2 3">YC6267</strain>
    </source>
</reference>
<evidence type="ECO:0008006" key="4">
    <source>
        <dbReference type="Google" id="ProtNLM"/>
    </source>
</evidence>
<dbReference type="Proteomes" id="UP000029385">
    <property type="component" value="Unassembled WGS sequence"/>
</dbReference>
<dbReference type="OrthoDB" id="5515308at2"/>
<dbReference type="PANTHER" id="PTHR28026">
    <property type="entry name" value="DUF962 DOMAIN PROTEIN (AFU_ORTHOLOGUE AFUA_8G05310)"/>
    <property type="match status" value="1"/>
</dbReference>
<feature type="transmembrane region" description="Helical" evidence="1">
    <location>
        <begin position="73"/>
        <end position="92"/>
    </location>
</feature>
<dbReference type="AlphaFoldDB" id="A0A091AQR3"/>
<organism evidence="2 3">
    <name type="scientific">Arenimonas oryziterrae DSM 21050 = YC6267</name>
    <dbReference type="NCBI Taxonomy" id="1121015"/>
    <lineage>
        <taxon>Bacteria</taxon>
        <taxon>Pseudomonadati</taxon>
        <taxon>Pseudomonadota</taxon>
        <taxon>Gammaproteobacteria</taxon>
        <taxon>Lysobacterales</taxon>
        <taxon>Lysobacteraceae</taxon>
        <taxon>Arenimonas</taxon>
    </lineage>
</organism>
<dbReference type="GO" id="GO:0016020">
    <property type="term" value="C:membrane"/>
    <property type="evidence" value="ECO:0007669"/>
    <property type="project" value="GOC"/>
</dbReference>
<dbReference type="PANTHER" id="PTHR28026:SF9">
    <property type="entry name" value="2-HYDROXY-PALMITIC ACID DIOXYGENASE MPO1"/>
    <property type="match status" value="1"/>
</dbReference>
<feature type="transmembrane region" description="Helical" evidence="1">
    <location>
        <begin position="99"/>
        <end position="117"/>
    </location>
</feature>
<keyword evidence="3" id="KW-1185">Reference proteome</keyword>
<dbReference type="RefSeq" id="WP_022970193.1">
    <property type="nucleotide sequence ID" value="NZ_ATVD01000006.1"/>
</dbReference>
<comment type="caution">
    <text evidence="2">The sequence shown here is derived from an EMBL/GenBank/DDBJ whole genome shotgun (WGS) entry which is preliminary data.</text>
</comment>
<dbReference type="GO" id="GO:0046521">
    <property type="term" value="P:sphingoid catabolic process"/>
    <property type="evidence" value="ECO:0007669"/>
    <property type="project" value="TreeGrafter"/>
</dbReference>